<dbReference type="AlphaFoldDB" id="A0A0E9R3T3"/>
<name>A0A0E9R3T3_ANGAN</name>
<accession>A0A0E9R3T3</accession>
<proteinExistence type="predicted"/>
<dbReference type="EMBL" id="GBXM01084776">
    <property type="protein sequence ID" value="JAH23801.1"/>
    <property type="molecule type" value="Transcribed_RNA"/>
</dbReference>
<reference evidence="1" key="1">
    <citation type="submission" date="2014-11" db="EMBL/GenBank/DDBJ databases">
        <authorList>
            <person name="Amaro Gonzalez C."/>
        </authorList>
    </citation>
    <scope>NUCLEOTIDE SEQUENCE</scope>
</reference>
<organism evidence="1">
    <name type="scientific">Anguilla anguilla</name>
    <name type="common">European freshwater eel</name>
    <name type="synonym">Muraena anguilla</name>
    <dbReference type="NCBI Taxonomy" id="7936"/>
    <lineage>
        <taxon>Eukaryota</taxon>
        <taxon>Metazoa</taxon>
        <taxon>Chordata</taxon>
        <taxon>Craniata</taxon>
        <taxon>Vertebrata</taxon>
        <taxon>Euteleostomi</taxon>
        <taxon>Actinopterygii</taxon>
        <taxon>Neopterygii</taxon>
        <taxon>Teleostei</taxon>
        <taxon>Anguilliformes</taxon>
        <taxon>Anguillidae</taxon>
        <taxon>Anguilla</taxon>
    </lineage>
</organism>
<reference evidence="1" key="2">
    <citation type="journal article" date="2015" name="Fish Shellfish Immunol.">
        <title>Early steps in the European eel (Anguilla anguilla)-Vibrio vulnificus interaction in the gills: Role of the RtxA13 toxin.</title>
        <authorList>
            <person name="Callol A."/>
            <person name="Pajuelo D."/>
            <person name="Ebbesson L."/>
            <person name="Teles M."/>
            <person name="MacKenzie S."/>
            <person name="Amaro C."/>
        </authorList>
    </citation>
    <scope>NUCLEOTIDE SEQUENCE</scope>
</reference>
<protein>
    <submittedName>
        <fullName evidence="1">Uncharacterized protein</fullName>
    </submittedName>
</protein>
<sequence length="24" mass="2822">MYQKIDLQLFEGFFKDTVGMQLGL</sequence>
<evidence type="ECO:0000313" key="1">
    <source>
        <dbReference type="EMBL" id="JAH23801.1"/>
    </source>
</evidence>